<accession>A0AC34R416</accession>
<proteinExistence type="predicted"/>
<evidence type="ECO:0000313" key="2">
    <source>
        <dbReference type="WBParaSite" id="JU765_v2.g3368.t1"/>
    </source>
</evidence>
<dbReference type="WBParaSite" id="JU765_v2.g3368.t1">
    <property type="protein sequence ID" value="JU765_v2.g3368.t1"/>
    <property type="gene ID" value="JU765_v2.g3368"/>
</dbReference>
<name>A0AC34R416_9BILA</name>
<reference evidence="2" key="1">
    <citation type="submission" date="2022-11" db="UniProtKB">
        <authorList>
            <consortium name="WormBaseParasite"/>
        </authorList>
    </citation>
    <scope>IDENTIFICATION</scope>
</reference>
<protein>
    <submittedName>
        <fullName evidence="2">Uncharacterized protein</fullName>
    </submittedName>
</protein>
<organism evidence="1 2">
    <name type="scientific">Panagrolaimus sp. JU765</name>
    <dbReference type="NCBI Taxonomy" id="591449"/>
    <lineage>
        <taxon>Eukaryota</taxon>
        <taxon>Metazoa</taxon>
        <taxon>Ecdysozoa</taxon>
        <taxon>Nematoda</taxon>
        <taxon>Chromadorea</taxon>
        <taxon>Rhabditida</taxon>
        <taxon>Tylenchina</taxon>
        <taxon>Panagrolaimomorpha</taxon>
        <taxon>Panagrolaimoidea</taxon>
        <taxon>Panagrolaimidae</taxon>
        <taxon>Panagrolaimus</taxon>
    </lineage>
</organism>
<dbReference type="Proteomes" id="UP000887576">
    <property type="component" value="Unplaced"/>
</dbReference>
<sequence length="506" mass="57454">MDFLTILMAHEDFETAVLAAKVSIKLCSSEELTNSNTFLIHLLPSLLSRMINAPRKLQKSVSLIEYCNGTFVDDDQVISIVTHLMNLTSTEYSCYNLVLESLNAICSSFLKVYPTAIEFAWNILLGKLEHFNENYDMEAKIQPVFKPSNLLISLILAPDFVRGENAPNLEDFVQNFALKTSLRQQYDIAIQGFRYGHWKTVSLPLLQNIPNGQLSTISSCWLDALKHVASAKPNEVNMKDLSKATFQFSTASIDLESLCPNTEKSLSFQFPSLYTTIFFKITFVLKCFFTFLNGNQGFLLAETDYARYAVVTQCDLMLRDCDKISPLIEELARFSFDADSESRTQVALLQQFHDLIGYCFSYLSVSPFKELPTPFALNTENPMNSQMRDIIAWSRSQLAKMEHSKWQDRVNLANTMLISDVLKELYQSFFYLPRAFFQLIHSTKIRLNVKVANLSKDMSNAYVVSQVHKILPVDVEGFVETNNPAGIQFVNVKAIVTPEKGFSEMP</sequence>
<evidence type="ECO:0000313" key="1">
    <source>
        <dbReference type="Proteomes" id="UP000887576"/>
    </source>
</evidence>